<keyword evidence="2" id="KW-1185">Reference proteome</keyword>
<dbReference type="RefSeq" id="WP_277103816.1">
    <property type="nucleotide sequence ID" value="NZ_BAAAJS010000014.1"/>
</dbReference>
<organism evidence="1 2">
    <name type="scientific">Corynebacterium felinum</name>
    <dbReference type="NCBI Taxonomy" id="131318"/>
    <lineage>
        <taxon>Bacteria</taxon>
        <taxon>Bacillati</taxon>
        <taxon>Actinomycetota</taxon>
        <taxon>Actinomycetes</taxon>
        <taxon>Mycobacteriales</taxon>
        <taxon>Corynebacteriaceae</taxon>
        <taxon>Corynebacterium</taxon>
    </lineage>
</organism>
<name>A0ABU2B5J4_9CORY</name>
<evidence type="ECO:0000313" key="1">
    <source>
        <dbReference type="EMBL" id="MDR7353888.1"/>
    </source>
</evidence>
<protein>
    <submittedName>
        <fullName evidence="1">Uncharacterized protein</fullName>
    </submittedName>
</protein>
<dbReference type="EMBL" id="JAVDYF010000001">
    <property type="protein sequence ID" value="MDR7353888.1"/>
    <property type="molecule type" value="Genomic_DNA"/>
</dbReference>
<reference evidence="1 2" key="1">
    <citation type="submission" date="2023-07" db="EMBL/GenBank/DDBJ databases">
        <title>Sequencing the genomes of 1000 actinobacteria strains.</title>
        <authorList>
            <person name="Klenk H.-P."/>
        </authorList>
    </citation>
    <scope>NUCLEOTIDE SEQUENCE [LARGE SCALE GENOMIC DNA]</scope>
    <source>
        <strain evidence="1 2">DSM 44508</strain>
    </source>
</reference>
<proteinExistence type="predicted"/>
<accession>A0ABU2B5J4</accession>
<comment type="caution">
    <text evidence="1">The sequence shown here is derived from an EMBL/GenBank/DDBJ whole genome shotgun (WGS) entry which is preliminary data.</text>
</comment>
<dbReference type="Proteomes" id="UP001183619">
    <property type="component" value="Unassembled WGS sequence"/>
</dbReference>
<gene>
    <name evidence="1" type="ORF">J2S37_000426</name>
</gene>
<sequence>MEYYDYTLFDVTKEAGSRLEALYSHLSLTSATDAESRWWRLKIAALKGFPTFVHFTHSDQMRSAIALINTEVEFLTSAYEQQLQLIWNKENEQQLRAREHARRAPQEFYGLSVDPALVAELEQHAQQLRTVYTQLAISAPSSMDERWWMMKLSEMAHFPLGIGISSNDMCQALIALIKVEKDFLAHAYYAQLAVLSDSIVSTLAQQRATQKFPAQRS</sequence>
<evidence type="ECO:0000313" key="2">
    <source>
        <dbReference type="Proteomes" id="UP001183619"/>
    </source>
</evidence>